<accession>A0A087TUU4</accession>
<dbReference type="PANTHER" id="PTHR48020:SF12">
    <property type="entry name" value="PROTON MYO-INOSITOL COTRANSPORTER"/>
    <property type="match status" value="1"/>
</dbReference>
<feature type="non-terminal residue" evidence="8">
    <location>
        <position position="146"/>
    </location>
</feature>
<keyword evidence="2" id="KW-0813">Transport</keyword>
<dbReference type="InterPro" id="IPR003663">
    <property type="entry name" value="Sugar/inositol_transpt"/>
</dbReference>
<dbReference type="AlphaFoldDB" id="A0A087TUU4"/>
<dbReference type="OMA" id="THTEMID"/>
<organism evidence="8 9">
    <name type="scientific">Stegodyphus mimosarum</name>
    <name type="common">African social velvet spider</name>
    <dbReference type="NCBI Taxonomy" id="407821"/>
    <lineage>
        <taxon>Eukaryota</taxon>
        <taxon>Metazoa</taxon>
        <taxon>Ecdysozoa</taxon>
        <taxon>Arthropoda</taxon>
        <taxon>Chelicerata</taxon>
        <taxon>Arachnida</taxon>
        <taxon>Araneae</taxon>
        <taxon>Araneomorphae</taxon>
        <taxon>Entelegynae</taxon>
        <taxon>Eresoidea</taxon>
        <taxon>Eresidae</taxon>
        <taxon>Stegodyphus</taxon>
    </lineage>
</organism>
<dbReference type="PROSITE" id="PS50850">
    <property type="entry name" value="MFS"/>
    <property type="match status" value="1"/>
</dbReference>
<dbReference type="InterPro" id="IPR036259">
    <property type="entry name" value="MFS_trans_sf"/>
</dbReference>
<evidence type="ECO:0000256" key="2">
    <source>
        <dbReference type="ARBA" id="ARBA00022448"/>
    </source>
</evidence>
<name>A0A087TUU4_STEMI</name>
<feature type="transmembrane region" description="Helical" evidence="6">
    <location>
        <begin position="95"/>
        <end position="114"/>
    </location>
</feature>
<feature type="transmembrane region" description="Helical" evidence="6">
    <location>
        <begin position="27"/>
        <end position="51"/>
    </location>
</feature>
<dbReference type="Pfam" id="PF00083">
    <property type="entry name" value="Sugar_tr"/>
    <property type="match status" value="1"/>
</dbReference>
<dbReference type="OrthoDB" id="6339427at2759"/>
<dbReference type="InterPro" id="IPR050814">
    <property type="entry name" value="Myo-inositol_Transporter"/>
</dbReference>
<feature type="transmembrane region" description="Helical" evidence="6">
    <location>
        <begin position="63"/>
        <end position="83"/>
    </location>
</feature>
<evidence type="ECO:0000256" key="4">
    <source>
        <dbReference type="ARBA" id="ARBA00022989"/>
    </source>
</evidence>
<gene>
    <name evidence="8" type="ORF">X975_02439</name>
</gene>
<dbReference type="GO" id="GO:0016324">
    <property type="term" value="C:apical plasma membrane"/>
    <property type="evidence" value="ECO:0007669"/>
    <property type="project" value="TreeGrafter"/>
</dbReference>
<dbReference type="GO" id="GO:0005366">
    <property type="term" value="F:myo-inositol:proton symporter activity"/>
    <property type="evidence" value="ECO:0007669"/>
    <property type="project" value="TreeGrafter"/>
</dbReference>
<keyword evidence="9" id="KW-1185">Reference proteome</keyword>
<dbReference type="InterPro" id="IPR005828">
    <property type="entry name" value="MFS_sugar_transport-like"/>
</dbReference>
<dbReference type="PRINTS" id="PR00171">
    <property type="entry name" value="SUGRTRNSPORT"/>
</dbReference>
<proteinExistence type="predicted"/>
<comment type="subcellular location">
    <subcellularLocation>
        <location evidence="1">Membrane</location>
        <topology evidence="1">Multi-pass membrane protein</topology>
    </subcellularLocation>
</comment>
<protein>
    <submittedName>
        <fullName evidence="8">Facilitated trehalose transporter Tret1-1</fullName>
    </submittedName>
</protein>
<dbReference type="STRING" id="407821.A0A087TUU4"/>
<dbReference type="SUPFAM" id="SSF103473">
    <property type="entry name" value="MFS general substrate transporter"/>
    <property type="match status" value="1"/>
</dbReference>
<keyword evidence="5 6" id="KW-0472">Membrane</keyword>
<evidence type="ECO:0000256" key="1">
    <source>
        <dbReference type="ARBA" id="ARBA00004141"/>
    </source>
</evidence>
<evidence type="ECO:0000313" key="9">
    <source>
        <dbReference type="Proteomes" id="UP000054359"/>
    </source>
</evidence>
<dbReference type="Proteomes" id="UP000054359">
    <property type="component" value="Unassembled WGS sequence"/>
</dbReference>
<evidence type="ECO:0000256" key="5">
    <source>
        <dbReference type="ARBA" id="ARBA00023136"/>
    </source>
</evidence>
<keyword evidence="4 6" id="KW-1133">Transmembrane helix</keyword>
<evidence type="ECO:0000256" key="3">
    <source>
        <dbReference type="ARBA" id="ARBA00022692"/>
    </source>
</evidence>
<sequence length="146" mass="16719">MAVSLIVLGTYDYVGTINVTFRENYGWIPLASLIAYIATFSIGYGPIPWLMMAELTPVRARSLICGAATAICWFFVFVITKTFQALELSIHDYGAYYVYAGFSLLSCIFTYFFVPETKGKNFEDIQQYFMSYFPRKNAQVKYEEMS</sequence>
<keyword evidence="3 6" id="KW-0812">Transmembrane</keyword>
<dbReference type="Gene3D" id="1.20.1250.20">
    <property type="entry name" value="MFS general substrate transporter like domains"/>
    <property type="match status" value="1"/>
</dbReference>
<feature type="domain" description="Major facilitator superfamily (MFS) profile" evidence="7">
    <location>
        <begin position="1"/>
        <end position="118"/>
    </location>
</feature>
<dbReference type="PANTHER" id="PTHR48020">
    <property type="entry name" value="PROTON MYO-INOSITOL COTRANSPORTER"/>
    <property type="match status" value="1"/>
</dbReference>
<evidence type="ECO:0000256" key="6">
    <source>
        <dbReference type="SAM" id="Phobius"/>
    </source>
</evidence>
<evidence type="ECO:0000313" key="8">
    <source>
        <dbReference type="EMBL" id="KFM68883.1"/>
    </source>
</evidence>
<dbReference type="EMBL" id="KK116826">
    <property type="protein sequence ID" value="KFM68883.1"/>
    <property type="molecule type" value="Genomic_DNA"/>
</dbReference>
<evidence type="ECO:0000259" key="7">
    <source>
        <dbReference type="PROSITE" id="PS50850"/>
    </source>
</evidence>
<dbReference type="InterPro" id="IPR020846">
    <property type="entry name" value="MFS_dom"/>
</dbReference>
<reference evidence="8 9" key="1">
    <citation type="submission" date="2013-11" db="EMBL/GenBank/DDBJ databases">
        <title>Genome sequencing of Stegodyphus mimosarum.</title>
        <authorList>
            <person name="Bechsgaard J."/>
        </authorList>
    </citation>
    <scope>NUCLEOTIDE SEQUENCE [LARGE SCALE GENOMIC DNA]</scope>
</reference>